<name>A0ABT9MM95_9ACTN</name>
<dbReference type="EMBL" id="JAUSRA010000001">
    <property type="protein sequence ID" value="MDP9792548.1"/>
    <property type="molecule type" value="Genomic_DNA"/>
</dbReference>
<comment type="caution">
    <text evidence="1">The sequence shown here is derived from an EMBL/GenBank/DDBJ whole genome shotgun (WGS) entry which is preliminary data.</text>
</comment>
<accession>A0ABT9MM95</accession>
<gene>
    <name evidence="1" type="ORF">J2S43_001060</name>
</gene>
<dbReference type="Gene3D" id="3.40.50.12780">
    <property type="entry name" value="N-terminal domain of ligase-like"/>
    <property type="match status" value="2"/>
</dbReference>
<dbReference type="SUPFAM" id="SSF56801">
    <property type="entry name" value="Acetyl-CoA synthetase-like"/>
    <property type="match status" value="1"/>
</dbReference>
<evidence type="ECO:0000313" key="1">
    <source>
        <dbReference type="EMBL" id="MDP9792548.1"/>
    </source>
</evidence>
<dbReference type="InterPro" id="IPR042099">
    <property type="entry name" value="ANL_N_sf"/>
</dbReference>
<keyword evidence="1" id="KW-0436">Ligase</keyword>
<dbReference type="InterPro" id="IPR045851">
    <property type="entry name" value="AMP-bd_C_sf"/>
</dbReference>
<organism evidence="1 2">
    <name type="scientific">Catenuloplanes nepalensis</name>
    <dbReference type="NCBI Taxonomy" id="587533"/>
    <lineage>
        <taxon>Bacteria</taxon>
        <taxon>Bacillati</taxon>
        <taxon>Actinomycetota</taxon>
        <taxon>Actinomycetes</taxon>
        <taxon>Micromonosporales</taxon>
        <taxon>Micromonosporaceae</taxon>
        <taxon>Catenuloplanes</taxon>
    </lineage>
</organism>
<protein>
    <submittedName>
        <fullName evidence="1">Acyl-CoA synthetase (AMP-forming)/AMP-acid ligase II</fullName>
    </submittedName>
</protein>
<dbReference type="GO" id="GO:0016874">
    <property type="term" value="F:ligase activity"/>
    <property type="evidence" value="ECO:0007669"/>
    <property type="project" value="UniProtKB-KW"/>
</dbReference>
<evidence type="ECO:0000313" key="2">
    <source>
        <dbReference type="Proteomes" id="UP001240984"/>
    </source>
</evidence>
<dbReference type="Proteomes" id="UP001240984">
    <property type="component" value="Unassembled WGS sequence"/>
</dbReference>
<reference evidence="1 2" key="1">
    <citation type="submission" date="2023-07" db="EMBL/GenBank/DDBJ databases">
        <title>Sequencing the genomes of 1000 actinobacteria strains.</title>
        <authorList>
            <person name="Klenk H.-P."/>
        </authorList>
    </citation>
    <scope>NUCLEOTIDE SEQUENCE [LARGE SCALE GENOMIC DNA]</scope>
    <source>
        <strain evidence="1 2">DSM 44710</strain>
    </source>
</reference>
<sequence length="425" mass="45384">MPSPDGAARPHADLALEIGQALERLADTSPDRPAIIDDDGTLTVADLVTAAARRAQDFDSAPGRLVDVAPFGRELIIGVLAVWLAAGIPRVSNQQQPCDRRARRLPHTCRPWLAGEARYGGGDRTVVLGGAAPLAPLTPALRPGPGQVLLVSQRLRRLPVLHTVLRHLLDGGITVLVGRPRSPVSCWRQAVSRWPDAWAMPSAEHLDVLLTGPADAVAAGLRALMYTDLPSDTAALQRAVSARGSTRMLRVYDRLGYTCVQESAGLLQPVAGSRIRIVDADGNVCGPGRTGTLEGTGAYDLTCHDITAPCPEPGTWHSVGDLGMVTAAGDLAWVDLGTAHRAVVDGTRVAFNRIFRAVRYHPAVVSCRVHAIPDDRRGHAIAVRALTTGHLDPEVLIDHCRRALPPEHQPALITATAVRLPEARR</sequence>
<proteinExistence type="predicted"/>
<dbReference type="Gene3D" id="3.30.300.30">
    <property type="match status" value="1"/>
</dbReference>
<keyword evidence="2" id="KW-1185">Reference proteome</keyword>
<dbReference type="RefSeq" id="WP_306827423.1">
    <property type="nucleotide sequence ID" value="NZ_JAUSRA010000001.1"/>
</dbReference>